<protein>
    <submittedName>
        <fullName evidence="1">Uncharacterized protein</fullName>
    </submittedName>
</protein>
<comment type="caution">
    <text evidence="1">The sequence shown here is derived from an EMBL/GenBank/DDBJ whole genome shotgun (WGS) entry which is preliminary data.</text>
</comment>
<dbReference type="AlphaFoldDB" id="A0AA40FJ85"/>
<accession>A0AA40FJ85</accession>
<name>A0AA40FJ85_9HYME</name>
<gene>
    <name evidence="1" type="ORF">K0M31_012822</name>
</gene>
<dbReference type="Proteomes" id="UP001177670">
    <property type="component" value="Unassembled WGS sequence"/>
</dbReference>
<evidence type="ECO:0000313" key="1">
    <source>
        <dbReference type="EMBL" id="KAK1120098.1"/>
    </source>
</evidence>
<organism evidence="1 2">
    <name type="scientific">Melipona bicolor</name>
    <dbReference type="NCBI Taxonomy" id="60889"/>
    <lineage>
        <taxon>Eukaryota</taxon>
        <taxon>Metazoa</taxon>
        <taxon>Ecdysozoa</taxon>
        <taxon>Arthropoda</taxon>
        <taxon>Hexapoda</taxon>
        <taxon>Insecta</taxon>
        <taxon>Pterygota</taxon>
        <taxon>Neoptera</taxon>
        <taxon>Endopterygota</taxon>
        <taxon>Hymenoptera</taxon>
        <taxon>Apocrita</taxon>
        <taxon>Aculeata</taxon>
        <taxon>Apoidea</taxon>
        <taxon>Anthophila</taxon>
        <taxon>Apidae</taxon>
        <taxon>Melipona</taxon>
    </lineage>
</organism>
<proteinExistence type="predicted"/>
<sequence length="99" mass="11406">MIKTRKAISLSDLSIEGMHSKRIKYISGEPTTLSIENAKKSVADYQPCHCKMPRDTESLSLISPRNTDSRRVRIHEIKNRPYEELLLALKSERKALERP</sequence>
<reference evidence="1" key="1">
    <citation type="submission" date="2021-10" db="EMBL/GenBank/DDBJ databases">
        <title>Melipona bicolor Genome sequencing and assembly.</title>
        <authorList>
            <person name="Araujo N.S."/>
            <person name="Arias M.C."/>
        </authorList>
    </citation>
    <scope>NUCLEOTIDE SEQUENCE</scope>
    <source>
        <strain evidence="1">USP_2M_L1-L4_2017</strain>
        <tissue evidence="1">Whole body</tissue>
    </source>
</reference>
<evidence type="ECO:0000313" key="2">
    <source>
        <dbReference type="Proteomes" id="UP001177670"/>
    </source>
</evidence>
<keyword evidence="2" id="KW-1185">Reference proteome</keyword>
<dbReference type="EMBL" id="JAHYIQ010000033">
    <property type="protein sequence ID" value="KAK1120098.1"/>
    <property type="molecule type" value="Genomic_DNA"/>
</dbReference>